<dbReference type="GO" id="GO:0008270">
    <property type="term" value="F:zinc ion binding"/>
    <property type="evidence" value="ECO:0007669"/>
    <property type="project" value="UniProtKB-KW"/>
</dbReference>
<gene>
    <name evidence="4" type="ORF">BWQ96_05112</name>
</gene>
<feature type="region of interest" description="Disordered" evidence="2">
    <location>
        <begin position="64"/>
        <end position="118"/>
    </location>
</feature>
<proteinExistence type="predicted"/>
<protein>
    <recommendedName>
        <fullName evidence="3">C2H2-type domain-containing protein</fullName>
    </recommendedName>
</protein>
<evidence type="ECO:0000256" key="1">
    <source>
        <dbReference type="PROSITE-ProRule" id="PRU00042"/>
    </source>
</evidence>
<keyword evidence="5" id="KW-1185">Reference proteome</keyword>
<dbReference type="PROSITE" id="PS00028">
    <property type="entry name" value="ZINC_FINGER_C2H2_1"/>
    <property type="match status" value="1"/>
</dbReference>
<feature type="compositionally biased region" description="Low complexity" evidence="2">
    <location>
        <begin position="103"/>
        <end position="116"/>
    </location>
</feature>
<reference evidence="4 5" key="1">
    <citation type="journal article" date="2018" name="Mol. Biol. Evol.">
        <title>Analysis of the draft genome of the red seaweed Gracilariopsis chorda provides insights into genome size evolution in Rhodophyta.</title>
        <authorList>
            <person name="Lee J."/>
            <person name="Yang E.C."/>
            <person name="Graf L."/>
            <person name="Yang J.H."/>
            <person name="Qiu H."/>
            <person name="Zel Zion U."/>
            <person name="Chan C.X."/>
            <person name="Stephens T.G."/>
            <person name="Weber A.P.M."/>
            <person name="Boo G.H."/>
            <person name="Boo S.M."/>
            <person name="Kim K.M."/>
            <person name="Shin Y."/>
            <person name="Jung M."/>
            <person name="Lee S.J."/>
            <person name="Yim H.S."/>
            <person name="Lee J.H."/>
            <person name="Bhattacharya D."/>
            <person name="Yoon H.S."/>
        </authorList>
    </citation>
    <scope>NUCLEOTIDE SEQUENCE [LARGE SCALE GENOMIC DNA]</scope>
    <source>
        <strain evidence="4 5">SKKU-2015</strain>
        <tissue evidence="4">Whole body</tissue>
    </source>
</reference>
<keyword evidence="1" id="KW-0862">Zinc</keyword>
<evidence type="ECO:0000313" key="5">
    <source>
        <dbReference type="Proteomes" id="UP000247409"/>
    </source>
</evidence>
<dbReference type="InterPro" id="IPR013087">
    <property type="entry name" value="Znf_C2H2_type"/>
</dbReference>
<dbReference type="EMBL" id="NBIV01000069">
    <property type="protein sequence ID" value="PXF45138.1"/>
    <property type="molecule type" value="Genomic_DNA"/>
</dbReference>
<evidence type="ECO:0000256" key="2">
    <source>
        <dbReference type="SAM" id="MobiDB-lite"/>
    </source>
</evidence>
<name>A0A2V3ISN9_9FLOR</name>
<keyword evidence="1" id="KW-0863">Zinc-finger</keyword>
<dbReference type="AlphaFoldDB" id="A0A2V3ISN9"/>
<feature type="domain" description="C2H2-type" evidence="3">
    <location>
        <begin position="135"/>
        <end position="163"/>
    </location>
</feature>
<evidence type="ECO:0000259" key="3">
    <source>
        <dbReference type="PROSITE" id="PS50157"/>
    </source>
</evidence>
<feature type="compositionally biased region" description="Polar residues" evidence="2">
    <location>
        <begin position="64"/>
        <end position="78"/>
    </location>
</feature>
<sequence>MSSPPSDRQHDQLIAVLEQLSSQVQQTAQSSPAQLDHVLHNAIHETAHLIQSTLPDHVGTPWLNQLSDLAPTQPSANNPHAKPPAPSEKASQKIHVFTPPPAQSSSSESQPSSPQQRCPCGMAVTDAAQHVKHPVECVHACGRVFHSATCRRKHTRQHARECPALQRNKILKQIGLSPDPELF</sequence>
<dbReference type="Proteomes" id="UP000247409">
    <property type="component" value="Unassembled WGS sequence"/>
</dbReference>
<comment type="caution">
    <text evidence="4">The sequence shown here is derived from an EMBL/GenBank/DDBJ whole genome shotgun (WGS) entry which is preliminary data.</text>
</comment>
<dbReference type="PROSITE" id="PS50157">
    <property type="entry name" value="ZINC_FINGER_C2H2_2"/>
    <property type="match status" value="1"/>
</dbReference>
<accession>A0A2V3ISN9</accession>
<keyword evidence="1" id="KW-0479">Metal-binding</keyword>
<evidence type="ECO:0000313" key="4">
    <source>
        <dbReference type="EMBL" id="PXF45138.1"/>
    </source>
</evidence>
<organism evidence="4 5">
    <name type="scientific">Gracilariopsis chorda</name>
    <dbReference type="NCBI Taxonomy" id="448386"/>
    <lineage>
        <taxon>Eukaryota</taxon>
        <taxon>Rhodophyta</taxon>
        <taxon>Florideophyceae</taxon>
        <taxon>Rhodymeniophycidae</taxon>
        <taxon>Gracilariales</taxon>
        <taxon>Gracilariaceae</taxon>
        <taxon>Gracilariopsis</taxon>
    </lineage>
</organism>